<comment type="caution">
    <text evidence="8">The sequence shown here is derived from an EMBL/GenBank/DDBJ whole genome shotgun (WGS) entry which is preliminary data.</text>
</comment>
<evidence type="ECO:0000256" key="4">
    <source>
        <dbReference type="ARBA" id="ARBA00022679"/>
    </source>
</evidence>
<dbReference type="InterPro" id="IPR000225">
    <property type="entry name" value="Armadillo"/>
</dbReference>
<dbReference type="SMART" id="SM00185">
    <property type="entry name" value="ARM"/>
    <property type="match status" value="6"/>
</dbReference>
<comment type="pathway">
    <text evidence="2">Protein modification; protein ubiquitination.</text>
</comment>
<dbReference type="GO" id="GO:0007166">
    <property type="term" value="P:cell surface receptor signaling pathway"/>
    <property type="evidence" value="ECO:0007669"/>
    <property type="project" value="InterPro"/>
</dbReference>
<evidence type="ECO:0000256" key="6">
    <source>
        <dbReference type="SAM" id="Coils"/>
    </source>
</evidence>
<dbReference type="InterPro" id="IPR013083">
    <property type="entry name" value="Znf_RING/FYVE/PHD"/>
</dbReference>
<evidence type="ECO:0000313" key="9">
    <source>
        <dbReference type="Proteomes" id="UP000288805"/>
    </source>
</evidence>
<dbReference type="GO" id="GO:0016567">
    <property type="term" value="P:protein ubiquitination"/>
    <property type="evidence" value="ECO:0007669"/>
    <property type="project" value="UniProtKB-UniPathway"/>
</dbReference>
<reference evidence="8 9" key="1">
    <citation type="journal article" date="2018" name="PLoS Genet.">
        <title>Population sequencing reveals clonal diversity and ancestral inbreeding in the grapevine cultivar Chardonnay.</title>
        <authorList>
            <person name="Roach M.J."/>
            <person name="Johnson D.L."/>
            <person name="Bohlmann J."/>
            <person name="van Vuuren H.J."/>
            <person name="Jones S.J."/>
            <person name="Pretorius I.S."/>
            <person name="Schmidt S.A."/>
            <person name="Borneman A.R."/>
        </authorList>
    </citation>
    <scope>NUCLEOTIDE SEQUENCE [LARGE SCALE GENOMIC DNA]</scope>
    <source>
        <strain evidence="9">cv. Chardonnay</strain>
        <tissue evidence="8">Leaf</tissue>
    </source>
</reference>
<proteinExistence type="predicted"/>
<keyword evidence="5" id="KW-0677">Repeat</keyword>
<dbReference type="Gene3D" id="3.30.40.10">
    <property type="entry name" value="Zinc/RING finger domain, C3HC4 (zinc finger)"/>
    <property type="match status" value="1"/>
</dbReference>
<dbReference type="InterPro" id="IPR016024">
    <property type="entry name" value="ARM-type_fold"/>
</dbReference>
<dbReference type="PANTHER" id="PTHR45958">
    <property type="entry name" value="RING-TYPE E3 UBIQUITIN TRANSFERASE"/>
    <property type="match status" value="1"/>
</dbReference>
<feature type="coiled-coil region" evidence="6">
    <location>
        <begin position="58"/>
        <end position="88"/>
    </location>
</feature>
<dbReference type="InterPro" id="IPR036537">
    <property type="entry name" value="Adaptor_Cbl_N_dom_sf"/>
</dbReference>
<dbReference type="PROSITE" id="PS51698">
    <property type="entry name" value="U_BOX"/>
    <property type="match status" value="1"/>
</dbReference>
<keyword evidence="6" id="KW-0175">Coiled coil</keyword>
<dbReference type="EC" id="2.3.2.27" evidence="3"/>
<accession>A0A438F8C8</accession>
<evidence type="ECO:0000259" key="7">
    <source>
        <dbReference type="PROSITE" id="PS51698"/>
    </source>
</evidence>
<dbReference type="EMBL" id="QGNW01001105">
    <property type="protein sequence ID" value="RVW55902.1"/>
    <property type="molecule type" value="Genomic_DNA"/>
</dbReference>
<dbReference type="PANTHER" id="PTHR45958:SF15">
    <property type="entry name" value="RING-TYPE E3 UBIQUITIN TRANSFERASE"/>
    <property type="match status" value="1"/>
</dbReference>
<dbReference type="CDD" id="cd21037">
    <property type="entry name" value="MLKL_NTD"/>
    <property type="match status" value="1"/>
</dbReference>
<dbReference type="SUPFAM" id="SSF48371">
    <property type="entry name" value="ARM repeat"/>
    <property type="match status" value="2"/>
</dbReference>
<dbReference type="AlphaFoldDB" id="A0A438F8C8"/>
<organism evidence="8 9">
    <name type="scientific">Vitis vinifera</name>
    <name type="common">Grape</name>
    <dbReference type="NCBI Taxonomy" id="29760"/>
    <lineage>
        <taxon>Eukaryota</taxon>
        <taxon>Viridiplantae</taxon>
        <taxon>Streptophyta</taxon>
        <taxon>Embryophyta</taxon>
        <taxon>Tracheophyta</taxon>
        <taxon>Spermatophyta</taxon>
        <taxon>Magnoliopsida</taxon>
        <taxon>eudicotyledons</taxon>
        <taxon>Gunneridae</taxon>
        <taxon>Pentapetalae</taxon>
        <taxon>rosids</taxon>
        <taxon>Vitales</taxon>
        <taxon>Vitaceae</taxon>
        <taxon>Viteae</taxon>
        <taxon>Vitis</taxon>
    </lineage>
</organism>
<protein>
    <recommendedName>
        <fullName evidence="3">RING-type E3 ubiquitin transferase</fullName>
        <ecNumber evidence="3">2.3.2.27</ecNumber>
    </recommendedName>
</protein>
<dbReference type="InterPro" id="IPR059179">
    <property type="entry name" value="MLKL-like_MCAfunc"/>
</dbReference>
<dbReference type="InterPro" id="IPR052608">
    <property type="entry name" value="U-box_domain_protein"/>
</dbReference>
<dbReference type="InterPro" id="IPR003613">
    <property type="entry name" value="Ubox_domain"/>
</dbReference>
<keyword evidence="4" id="KW-0808">Transferase</keyword>
<evidence type="ECO:0000256" key="2">
    <source>
        <dbReference type="ARBA" id="ARBA00004906"/>
    </source>
</evidence>
<sequence>MALELVPIGTILAVLTNQVLKTAHAAKDVLIGKECFKVLSKHLFDIEPVLKELQLQKLNDSQAAKQALENLEEDVKKANNLVERYKNCARFYLLFKCRHIVKEVEEVTRDIGRSLAALSLANTEVLAGISDQVNRLQNEMQRVEFEASQSQIKIVDKLNQGINDAKLDQDFANDMLEEIAMAVGVPVEPSEISKELKNLRKEKEETANRKERAEAFFLEQVIELLSRADAAKDFEQVKEHYVQRAQVIERYDCSREDITPLKTFICPISQTVMVDPVNLCTDTTCERAAIKAWFDRGERTDPETGDLLGDFTLRPNLRLRQSIEEWREINYCLKIRSSKEKLLSGVDLSVEAALIQMQDLIRENSINKDWITIGGLTAIIVSILGSSHNKDVKRNILITLKYVVEGHARNKEKVVEFKGLDHIIPCLGRDSSISKAAVELLYELLQDKSGWNVSVCRKLSQTCSAILFLVTLLKGPVKESAEKAEKILMKLCDEDEENISRAARADWYKPLIDRIIRANEVTIYVDVFCPSMKKKIASHMVGCLIVTIDELDLIKSQILASCFASELCVPPCPRQPPQGVNQPTGWQVLMYLPSVGSETSRISKVRTLVNMELVDQNITLLGKEGVIPPLLEMASGNVESQEASLSALVKLSGCHANKELIAAAGGVPIIVDLIFSPHTAIIIARCCEVLEKLTSNDDGIKFLVDKNKKQLEIEQIIKKLLAFLQSPNSSNIMLRPALRALLGICKSEARFIKTAVLTANGVSLILPLLDGSDPEIREIAINLLSLFSQHEPEGVVEYLLKPKRLEALVGFLENGDKADVQMAAAGLLANLPNQKYHSQ</sequence>
<feature type="coiled-coil region" evidence="6">
    <location>
        <begin position="126"/>
        <end position="153"/>
    </location>
</feature>
<feature type="domain" description="U-box" evidence="7">
    <location>
        <begin position="259"/>
        <end position="333"/>
    </location>
</feature>
<dbReference type="UniPathway" id="UPA00143"/>
<dbReference type="Gene3D" id="1.20.930.20">
    <property type="entry name" value="Adaptor protein Cbl, N-terminal domain"/>
    <property type="match status" value="1"/>
</dbReference>
<gene>
    <name evidence="8" type="primary">PUB43_2</name>
    <name evidence="8" type="ORF">CK203_102188</name>
</gene>
<dbReference type="SUPFAM" id="SSF57850">
    <property type="entry name" value="RING/U-box"/>
    <property type="match status" value="1"/>
</dbReference>
<name>A0A438F8C8_VITVI</name>
<evidence type="ECO:0000256" key="5">
    <source>
        <dbReference type="ARBA" id="ARBA00022737"/>
    </source>
</evidence>
<comment type="catalytic activity">
    <reaction evidence="1">
        <text>S-ubiquitinyl-[E2 ubiquitin-conjugating enzyme]-L-cysteine + [acceptor protein]-L-lysine = [E2 ubiquitin-conjugating enzyme]-L-cysteine + N(6)-ubiquitinyl-[acceptor protein]-L-lysine.</text>
        <dbReference type="EC" id="2.3.2.27"/>
    </reaction>
</comment>
<dbReference type="InterPro" id="IPR011989">
    <property type="entry name" value="ARM-like"/>
</dbReference>
<dbReference type="Proteomes" id="UP000288805">
    <property type="component" value="Unassembled WGS sequence"/>
</dbReference>
<evidence type="ECO:0000313" key="8">
    <source>
        <dbReference type="EMBL" id="RVW55902.1"/>
    </source>
</evidence>
<dbReference type="GO" id="GO:0061630">
    <property type="term" value="F:ubiquitin protein ligase activity"/>
    <property type="evidence" value="ECO:0007669"/>
    <property type="project" value="UniProtKB-EC"/>
</dbReference>
<evidence type="ECO:0000256" key="3">
    <source>
        <dbReference type="ARBA" id="ARBA00012483"/>
    </source>
</evidence>
<evidence type="ECO:0000256" key="1">
    <source>
        <dbReference type="ARBA" id="ARBA00000900"/>
    </source>
</evidence>
<dbReference type="Gene3D" id="1.25.10.10">
    <property type="entry name" value="Leucine-rich Repeat Variant"/>
    <property type="match status" value="2"/>
</dbReference>
<dbReference type="SMART" id="SM00504">
    <property type="entry name" value="Ubox"/>
    <property type="match status" value="1"/>
</dbReference>
<dbReference type="Pfam" id="PF04564">
    <property type="entry name" value="U-box"/>
    <property type="match status" value="1"/>
</dbReference>